<dbReference type="AlphaFoldDB" id="A0A9N8VUQ1"/>
<protein>
    <submittedName>
        <fullName evidence="1">8066_t:CDS:1</fullName>
    </submittedName>
</protein>
<sequence length="272" mass="32334">VIIASTEEFEISKHLQVQLEKAIKDANRSPEHEKVKNYRQKINKYFKHFEEFDKKASKFEDFDYINSAYEILFCLANLKSACSNEMKLSIGEIEKYLPDWINCCTKITAKFKFYEDFSSNFIIENNIKNNLLFFGIQEELLTEINGIKTNLREKSGKLNKSFFNKSRKYDEEIYSNFLLIIGLKSIYDLVTELEDARIRFKLLDPIFKKIIDFWKELTHELESSKELVKIFKESESYVKEYTFRCIIEISSKIVCLGCHFFKNLRVKKIENN</sequence>
<accession>A0A9N8VUQ1</accession>
<dbReference type="Proteomes" id="UP000789405">
    <property type="component" value="Unassembled WGS sequence"/>
</dbReference>
<feature type="non-terminal residue" evidence="1">
    <location>
        <position position="1"/>
    </location>
</feature>
<keyword evidence="2" id="KW-1185">Reference proteome</keyword>
<dbReference type="EMBL" id="CAJVPY010000290">
    <property type="protein sequence ID" value="CAG8463055.1"/>
    <property type="molecule type" value="Genomic_DNA"/>
</dbReference>
<evidence type="ECO:0000313" key="2">
    <source>
        <dbReference type="Proteomes" id="UP000789405"/>
    </source>
</evidence>
<name>A0A9N8VUQ1_9GLOM</name>
<gene>
    <name evidence="1" type="ORF">DERYTH_LOCUS1097</name>
</gene>
<reference evidence="1" key="1">
    <citation type="submission" date="2021-06" db="EMBL/GenBank/DDBJ databases">
        <authorList>
            <person name="Kallberg Y."/>
            <person name="Tangrot J."/>
            <person name="Rosling A."/>
        </authorList>
    </citation>
    <scope>NUCLEOTIDE SEQUENCE</scope>
    <source>
        <strain evidence="1">MA453B</strain>
    </source>
</reference>
<proteinExistence type="predicted"/>
<dbReference type="OrthoDB" id="2421199at2759"/>
<organism evidence="1 2">
    <name type="scientific">Dentiscutata erythropus</name>
    <dbReference type="NCBI Taxonomy" id="1348616"/>
    <lineage>
        <taxon>Eukaryota</taxon>
        <taxon>Fungi</taxon>
        <taxon>Fungi incertae sedis</taxon>
        <taxon>Mucoromycota</taxon>
        <taxon>Glomeromycotina</taxon>
        <taxon>Glomeromycetes</taxon>
        <taxon>Diversisporales</taxon>
        <taxon>Gigasporaceae</taxon>
        <taxon>Dentiscutata</taxon>
    </lineage>
</organism>
<evidence type="ECO:0000313" key="1">
    <source>
        <dbReference type="EMBL" id="CAG8463055.1"/>
    </source>
</evidence>
<comment type="caution">
    <text evidence="1">The sequence shown here is derived from an EMBL/GenBank/DDBJ whole genome shotgun (WGS) entry which is preliminary data.</text>
</comment>